<proteinExistence type="predicted"/>
<dbReference type="RefSeq" id="WP_284153395.1">
    <property type="nucleotide sequence ID" value="NZ_AP025516.1"/>
</dbReference>
<dbReference type="InterPro" id="IPR000873">
    <property type="entry name" value="AMP-dep_synth/lig_dom"/>
</dbReference>
<dbReference type="Gene3D" id="3.30.300.30">
    <property type="match status" value="1"/>
</dbReference>
<dbReference type="InterPro" id="IPR042099">
    <property type="entry name" value="ANL_N_sf"/>
</dbReference>
<keyword evidence="3" id="KW-1185">Reference proteome</keyword>
<dbReference type="Pfam" id="PF00501">
    <property type="entry name" value="AMP-binding"/>
    <property type="match status" value="1"/>
</dbReference>
<reference evidence="2 3" key="1">
    <citation type="submission" date="2022-01" db="EMBL/GenBank/DDBJ databases">
        <title>Desulfofustis limnae sp. nov., a novel mesophilic sulfate-reducing bacterium isolated from marsh soil.</title>
        <authorList>
            <person name="Watanabe M."/>
            <person name="Takahashi A."/>
            <person name="Kojima H."/>
            <person name="Fukui M."/>
        </authorList>
    </citation>
    <scope>NUCLEOTIDE SEQUENCE [LARGE SCALE GENOMIC DNA]</scope>
    <source>
        <strain evidence="2 3">PPLL</strain>
    </source>
</reference>
<evidence type="ECO:0000259" key="1">
    <source>
        <dbReference type="Pfam" id="PF00501"/>
    </source>
</evidence>
<dbReference type="PANTHER" id="PTHR43767">
    <property type="entry name" value="LONG-CHAIN-FATTY-ACID--COA LIGASE"/>
    <property type="match status" value="1"/>
</dbReference>
<feature type="domain" description="AMP-dependent synthetase/ligase" evidence="1">
    <location>
        <begin position="126"/>
        <end position="293"/>
    </location>
</feature>
<dbReference type="SUPFAM" id="SSF56801">
    <property type="entry name" value="Acetyl-CoA synthetase-like"/>
    <property type="match status" value="1"/>
</dbReference>
<dbReference type="Gene3D" id="3.40.50.12780">
    <property type="entry name" value="N-terminal domain of ligase-like"/>
    <property type="match status" value="1"/>
</dbReference>
<gene>
    <name evidence="2" type="ORF">DPPLL_06680</name>
</gene>
<dbReference type="EMBL" id="AP025516">
    <property type="protein sequence ID" value="BDD86303.1"/>
    <property type="molecule type" value="Genomic_DNA"/>
</dbReference>
<dbReference type="Proteomes" id="UP000830055">
    <property type="component" value="Chromosome"/>
</dbReference>
<protein>
    <submittedName>
        <fullName evidence="2">AMP-dependent synthetase</fullName>
    </submittedName>
</protein>
<name>A0ABN6M0A5_9BACT</name>
<evidence type="ECO:0000313" key="2">
    <source>
        <dbReference type="EMBL" id="BDD86303.1"/>
    </source>
</evidence>
<dbReference type="InterPro" id="IPR045851">
    <property type="entry name" value="AMP-bd_C_sf"/>
</dbReference>
<sequence>MNVPTLQQGRVRLAEVLAGPRYPDHPYVLSGSTHGQVYAMAAWLVEHFRTSGGERQLVCLAAEDRSIIAAAVLASLAGGPILLLPYGFSERILAGIHGSTGYRSAIVDRDLPWPPGVETVHPQPQANQPLVADPAPTADRVLLHLYTGGSTGVPQFWSKTAGNLLFETMHLVDFLVVTPEDRIVATVSPYHIYGLLYSVLLPLLASAAVSPLTPSYPAEIVEAVAAEQATILVSVPAHYDALHGRTCATSWLRLATSSAGMLSEESNRDFRQRNWLELIEIYGSTETGGIASRNRFRAEEYFRLFPAVEATRVGERLAVRSPFTSPEAPRDGDGFFLCGDRAVFPEPGLLAPQGRADHIAKVGGKRVNLEEVRTAVRHQAGVRDAVVLTVPIGGGREQQVVAVAQGRCTPESIRAGLAGLLEPYAMPRIIRCVNTIPVTVNGKYDREAILALVKP</sequence>
<organism evidence="2 3">
    <name type="scientific">Desulfofustis limnaeus</name>
    <dbReference type="NCBI Taxonomy" id="2740163"/>
    <lineage>
        <taxon>Bacteria</taxon>
        <taxon>Pseudomonadati</taxon>
        <taxon>Thermodesulfobacteriota</taxon>
        <taxon>Desulfobulbia</taxon>
        <taxon>Desulfobulbales</taxon>
        <taxon>Desulfocapsaceae</taxon>
        <taxon>Desulfofustis</taxon>
    </lineage>
</organism>
<evidence type="ECO:0000313" key="3">
    <source>
        <dbReference type="Proteomes" id="UP000830055"/>
    </source>
</evidence>
<dbReference type="InterPro" id="IPR050237">
    <property type="entry name" value="ATP-dep_AMP-bd_enzyme"/>
</dbReference>
<accession>A0ABN6M0A5</accession>
<dbReference type="PANTHER" id="PTHR43767:SF1">
    <property type="entry name" value="NONRIBOSOMAL PEPTIDE SYNTHASE PES1 (EUROFUNG)-RELATED"/>
    <property type="match status" value="1"/>
</dbReference>